<accession>A0A6N8L0X0</accession>
<keyword evidence="2" id="KW-1185">Reference proteome</keyword>
<dbReference type="RefSeq" id="WP_160369678.1">
    <property type="nucleotide sequence ID" value="NZ_WSQA01000009.1"/>
</dbReference>
<dbReference type="OrthoDB" id="9841195at2"/>
<gene>
    <name evidence="1" type="ORF">GQF63_13055</name>
</gene>
<dbReference type="EMBL" id="WSQA01000009">
    <property type="protein sequence ID" value="MVZ62957.1"/>
    <property type="molecule type" value="Genomic_DNA"/>
</dbReference>
<organism evidence="1 2">
    <name type="scientific">Sphingobacterium humi</name>
    <dbReference type="NCBI Taxonomy" id="1796905"/>
    <lineage>
        <taxon>Bacteria</taxon>
        <taxon>Pseudomonadati</taxon>
        <taxon>Bacteroidota</taxon>
        <taxon>Sphingobacteriia</taxon>
        <taxon>Sphingobacteriales</taxon>
        <taxon>Sphingobacteriaceae</taxon>
        <taxon>Sphingobacterium</taxon>
    </lineage>
</organism>
<name>A0A6N8L0X0_9SPHI</name>
<proteinExistence type="predicted"/>
<reference evidence="1 2" key="1">
    <citation type="submission" date="2019-12" db="EMBL/GenBank/DDBJ databases">
        <authorList>
            <person name="Dong K."/>
        </authorList>
    </citation>
    <scope>NUCLEOTIDE SEQUENCE [LARGE SCALE GENOMIC DNA]</scope>
    <source>
        <strain evidence="1 2">JCM 31225</strain>
    </source>
</reference>
<dbReference type="AlphaFoldDB" id="A0A6N8L0X0"/>
<comment type="caution">
    <text evidence="1">The sequence shown here is derived from an EMBL/GenBank/DDBJ whole genome shotgun (WGS) entry which is preliminary data.</text>
</comment>
<evidence type="ECO:0000313" key="1">
    <source>
        <dbReference type="EMBL" id="MVZ62957.1"/>
    </source>
</evidence>
<protein>
    <submittedName>
        <fullName evidence="1">Uncharacterized protein</fullName>
    </submittedName>
</protein>
<sequence length="331" mass="38348">MRKINSYLLILSTLSILNIVGCSTKLQLDDDVRIQLAKQEKIKKLNELFELAFVDAPQAAQAYDQYVKEALFTPNQNFMVDNDIRMHATFTDLAIRLQQNFERVKSTVSSTSLFDIYKEKYENNLFNRSLLGEIPQQLRKGEKLLKFESRAASFAAFFDDKVASFRKAHSPVSEALGKEWAAEQVVYTPDFSYAAVVKYDFQFEAQGQLAINEFFPIPVFTMKGLSKVEEPTEFKEKLKALLREPVSYTFYGDKLLCWMSLAQDPTPGVNKFNREYCYEFTYSLKEGSLVLSNPHIMLYMHPLLYITGYGEPDYELNYFESLREPFYLMAK</sequence>
<evidence type="ECO:0000313" key="2">
    <source>
        <dbReference type="Proteomes" id="UP000435036"/>
    </source>
</evidence>
<dbReference type="Proteomes" id="UP000435036">
    <property type="component" value="Unassembled WGS sequence"/>
</dbReference>